<evidence type="ECO:0000256" key="14">
    <source>
        <dbReference type="SAM" id="SignalP"/>
    </source>
</evidence>
<dbReference type="Pfam" id="PF02102">
    <property type="entry name" value="Peptidase_M35"/>
    <property type="match status" value="1"/>
</dbReference>
<evidence type="ECO:0000256" key="7">
    <source>
        <dbReference type="ARBA" id="ARBA00022723"/>
    </source>
</evidence>
<protein>
    <recommendedName>
        <fullName evidence="4">deuterolysin</fullName>
        <ecNumber evidence="4">3.4.24.39</ecNumber>
    </recommendedName>
</protein>
<dbReference type="PANTHER" id="PTHR37016:SF3">
    <property type="entry name" value="NEUTRAL PROTEASE 2-RELATED"/>
    <property type="match status" value="1"/>
</dbReference>
<keyword evidence="8 14" id="KW-0732">Signal</keyword>
<reference evidence="15 16" key="1">
    <citation type="submission" date="2017-06" db="EMBL/GenBank/DDBJ databases">
        <title>Ant-infecting Ophiocordyceps genomes reveal a high diversity of potential behavioral manipulation genes and a possible major role for enterotoxins.</title>
        <authorList>
            <person name="De Bekker C."/>
            <person name="Evans H.C."/>
            <person name="Brachmann A."/>
            <person name="Hughes D.P."/>
        </authorList>
    </citation>
    <scope>NUCLEOTIDE SEQUENCE [LARGE SCALE GENOMIC DNA]</scope>
    <source>
        <strain evidence="15 16">1348a</strain>
    </source>
</reference>
<dbReference type="Gene3D" id="3.40.390.10">
    <property type="entry name" value="Collagenase (Catalytic Domain)"/>
    <property type="match status" value="1"/>
</dbReference>
<evidence type="ECO:0000256" key="5">
    <source>
        <dbReference type="ARBA" id="ARBA00022670"/>
    </source>
</evidence>
<feature type="compositionally biased region" description="Basic and acidic residues" evidence="13">
    <location>
        <begin position="65"/>
        <end position="76"/>
    </location>
</feature>
<comment type="catalytic activity">
    <reaction evidence="1">
        <text>Preferential cleavage of bonds with hydrophobic residues in P1'. Also 3-Asn-|-Gln-4 and 8-Gly-|-Ser-9 bonds in insulin B chain.</text>
        <dbReference type="EC" id="3.4.24.39"/>
    </reaction>
</comment>
<sequence>MKSAILLAVASTVLAQLGSKVPEDLTVVADRGGASRPLRRQLSPVLGSKLLSDDLTVVSDSGKSGSHDTLGRRAEQANDCGNKATTANADPATFVDKSLDDCSRMARAAAAAADDQSSPLIKAFFKRDTPDVRSKVSGLFRAIEQECGKPHAGESVVTCADRLGDCGTGASAVTRWGGGQGTSVLLCDEFFTHGFVEKQSTTQKEDNPNQEAHGGSRRRSRLARRQQPTGDLQPTERPMCARLDPSGVMLHEMTHAIGHTTDDGEAPKSYLDGGSAKYGLQAVGSMPAELNINHADTYALFAHAASINCTMQDLETGGPPTAY</sequence>
<evidence type="ECO:0000256" key="8">
    <source>
        <dbReference type="ARBA" id="ARBA00022729"/>
    </source>
</evidence>
<dbReference type="EC" id="3.4.24.39" evidence="4"/>
<evidence type="ECO:0000256" key="4">
    <source>
        <dbReference type="ARBA" id="ARBA00012431"/>
    </source>
</evidence>
<feature type="region of interest" description="Disordered" evidence="13">
    <location>
        <begin position="198"/>
        <end position="240"/>
    </location>
</feature>
<dbReference type="InterPro" id="IPR050414">
    <property type="entry name" value="Fungal_M35_metalloproteases"/>
</dbReference>
<gene>
    <name evidence="15" type="ORF">CDD82_6929</name>
</gene>
<dbReference type="EMBL" id="NJEU01000758">
    <property type="protein sequence ID" value="PHH70772.1"/>
    <property type="molecule type" value="Genomic_DNA"/>
</dbReference>
<comment type="cofactor">
    <cofactor evidence="2">
        <name>Zn(2+)</name>
        <dbReference type="ChEBI" id="CHEBI:29105"/>
    </cofactor>
</comment>
<dbReference type="SUPFAM" id="SSF55486">
    <property type="entry name" value="Metalloproteases ('zincins'), catalytic domain"/>
    <property type="match status" value="1"/>
</dbReference>
<keyword evidence="6" id="KW-0165">Cleavage on pair of basic residues</keyword>
<comment type="similarity">
    <text evidence="3">Belongs to the peptidase M35 family.</text>
</comment>
<dbReference type="GO" id="GO:0046872">
    <property type="term" value="F:metal ion binding"/>
    <property type="evidence" value="ECO:0007669"/>
    <property type="project" value="UniProtKB-KW"/>
</dbReference>
<evidence type="ECO:0000256" key="6">
    <source>
        <dbReference type="ARBA" id="ARBA00022685"/>
    </source>
</evidence>
<evidence type="ECO:0000256" key="10">
    <source>
        <dbReference type="ARBA" id="ARBA00022833"/>
    </source>
</evidence>
<dbReference type="InterPro" id="IPR024079">
    <property type="entry name" value="MetalloPept_cat_dom_sf"/>
</dbReference>
<dbReference type="OrthoDB" id="412874at2759"/>
<dbReference type="AlphaFoldDB" id="A0A2C5YTX0"/>
<dbReference type="Proteomes" id="UP000224854">
    <property type="component" value="Unassembled WGS sequence"/>
</dbReference>
<comment type="caution">
    <text evidence="15">The sequence shown here is derived from an EMBL/GenBank/DDBJ whole genome shotgun (WGS) entry which is preliminary data.</text>
</comment>
<name>A0A2C5YTX0_9HYPO</name>
<dbReference type="InterPro" id="IPR001384">
    <property type="entry name" value="Peptidase_M35"/>
</dbReference>
<evidence type="ECO:0000256" key="9">
    <source>
        <dbReference type="ARBA" id="ARBA00022801"/>
    </source>
</evidence>
<evidence type="ECO:0000256" key="13">
    <source>
        <dbReference type="SAM" id="MobiDB-lite"/>
    </source>
</evidence>
<evidence type="ECO:0000313" key="15">
    <source>
        <dbReference type="EMBL" id="PHH70772.1"/>
    </source>
</evidence>
<evidence type="ECO:0000256" key="1">
    <source>
        <dbReference type="ARBA" id="ARBA00001187"/>
    </source>
</evidence>
<keyword evidence="7" id="KW-0479">Metal-binding</keyword>
<accession>A0A2C5YTX0</accession>
<evidence type="ECO:0000313" key="16">
    <source>
        <dbReference type="Proteomes" id="UP000224854"/>
    </source>
</evidence>
<proteinExistence type="inferred from homology"/>
<evidence type="ECO:0000256" key="11">
    <source>
        <dbReference type="ARBA" id="ARBA00023049"/>
    </source>
</evidence>
<feature type="region of interest" description="Disordered" evidence="13">
    <location>
        <begin position="59"/>
        <end position="86"/>
    </location>
</feature>
<organism evidence="15 16">
    <name type="scientific">Ophiocordyceps australis</name>
    <dbReference type="NCBI Taxonomy" id="1399860"/>
    <lineage>
        <taxon>Eukaryota</taxon>
        <taxon>Fungi</taxon>
        <taxon>Dikarya</taxon>
        <taxon>Ascomycota</taxon>
        <taxon>Pezizomycotina</taxon>
        <taxon>Sordariomycetes</taxon>
        <taxon>Hypocreomycetidae</taxon>
        <taxon>Hypocreales</taxon>
        <taxon>Ophiocordycipitaceae</taxon>
        <taxon>Ophiocordyceps</taxon>
    </lineage>
</organism>
<keyword evidence="5" id="KW-0645">Protease</keyword>
<keyword evidence="16" id="KW-1185">Reference proteome</keyword>
<keyword evidence="12" id="KW-0865">Zymogen</keyword>
<keyword evidence="10" id="KW-0862">Zinc</keyword>
<dbReference type="GO" id="GO:0004222">
    <property type="term" value="F:metalloendopeptidase activity"/>
    <property type="evidence" value="ECO:0007669"/>
    <property type="project" value="InterPro"/>
</dbReference>
<feature type="compositionally biased region" description="Basic residues" evidence="13">
    <location>
        <begin position="215"/>
        <end position="224"/>
    </location>
</feature>
<evidence type="ECO:0000256" key="2">
    <source>
        <dbReference type="ARBA" id="ARBA00001947"/>
    </source>
</evidence>
<feature type="signal peptide" evidence="14">
    <location>
        <begin position="1"/>
        <end position="15"/>
    </location>
</feature>
<dbReference type="GO" id="GO:0006508">
    <property type="term" value="P:proteolysis"/>
    <property type="evidence" value="ECO:0007669"/>
    <property type="project" value="UniProtKB-KW"/>
</dbReference>
<keyword evidence="11" id="KW-0482">Metalloprotease</keyword>
<dbReference type="PANTHER" id="PTHR37016">
    <property type="match status" value="1"/>
</dbReference>
<evidence type="ECO:0000256" key="12">
    <source>
        <dbReference type="ARBA" id="ARBA00023145"/>
    </source>
</evidence>
<feature type="chain" id="PRO_5013333360" description="deuterolysin" evidence="14">
    <location>
        <begin position="16"/>
        <end position="323"/>
    </location>
</feature>
<evidence type="ECO:0000256" key="3">
    <source>
        <dbReference type="ARBA" id="ARBA00010279"/>
    </source>
</evidence>
<keyword evidence="9" id="KW-0378">Hydrolase</keyword>